<keyword evidence="1" id="KW-1133">Transmembrane helix</keyword>
<name>A0A6P2CG96_9NOCA</name>
<comment type="caution">
    <text evidence="2">The sequence shown here is derived from an EMBL/GenBank/DDBJ whole genome shotgun (WGS) entry which is preliminary data.</text>
</comment>
<evidence type="ECO:0000256" key="1">
    <source>
        <dbReference type="SAM" id="Phobius"/>
    </source>
</evidence>
<dbReference type="AlphaFoldDB" id="A0A6P2CG96"/>
<proteinExistence type="predicted"/>
<organism evidence="2 3">
    <name type="scientific">Rhodococcus rhodnii</name>
    <dbReference type="NCBI Taxonomy" id="38312"/>
    <lineage>
        <taxon>Bacteria</taxon>
        <taxon>Bacillati</taxon>
        <taxon>Actinomycetota</taxon>
        <taxon>Actinomycetes</taxon>
        <taxon>Mycobacteriales</taxon>
        <taxon>Nocardiaceae</taxon>
        <taxon>Rhodococcus</taxon>
    </lineage>
</organism>
<dbReference type="EMBL" id="QRCM01000001">
    <property type="protein sequence ID" value="TXG89958.1"/>
    <property type="molecule type" value="Genomic_DNA"/>
</dbReference>
<feature type="transmembrane region" description="Helical" evidence="1">
    <location>
        <begin position="35"/>
        <end position="57"/>
    </location>
</feature>
<keyword evidence="1" id="KW-0472">Membrane</keyword>
<dbReference type="RefSeq" id="WP_010839391.1">
    <property type="nucleotide sequence ID" value="NZ_QRCM01000001.1"/>
</dbReference>
<gene>
    <name evidence="2" type="ORF">DW322_06705</name>
</gene>
<accession>A0A6P2CG96</accession>
<dbReference type="Proteomes" id="UP000471120">
    <property type="component" value="Unassembled WGS sequence"/>
</dbReference>
<sequence>MARGEHPQRTPLYGVLLIVAAMLGSLAVYRVDAPTWLQILVYLAAVAAGVTGFVMTFRDYGH</sequence>
<evidence type="ECO:0000313" key="2">
    <source>
        <dbReference type="EMBL" id="TXG89958.1"/>
    </source>
</evidence>
<feature type="transmembrane region" description="Helical" evidence="1">
    <location>
        <begin position="12"/>
        <end position="29"/>
    </location>
</feature>
<evidence type="ECO:0000313" key="3">
    <source>
        <dbReference type="Proteomes" id="UP000471120"/>
    </source>
</evidence>
<reference evidence="2 3" key="1">
    <citation type="submission" date="2018-07" db="EMBL/GenBank/DDBJ databases">
        <title>Genome sequence of Rhodococcus rhodnii ATCC 35071 from Rhodnius prolixus.</title>
        <authorList>
            <person name="Patel V."/>
            <person name="Vogel K.J."/>
        </authorList>
    </citation>
    <scope>NUCLEOTIDE SEQUENCE [LARGE SCALE GENOMIC DNA]</scope>
    <source>
        <strain evidence="2 3">ATCC 35071</strain>
    </source>
</reference>
<keyword evidence="1" id="KW-0812">Transmembrane</keyword>
<protein>
    <submittedName>
        <fullName evidence="2">Uncharacterized protein</fullName>
    </submittedName>
</protein>